<dbReference type="Proteomes" id="UP000032544">
    <property type="component" value="Unassembled WGS sequence"/>
</dbReference>
<comment type="caution">
    <text evidence="2">The sequence shown here is derived from an EMBL/GenBank/DDBJ whole genome shotgun (WGS) entry which is preliminary data.</text>
</comment>
<dbReference type="STRING" id="1544798.LH29_16970"/>
<proteinExistence type="predicted"/>
<reference evidence="2 3" key="1">
    <citation type="submission" date="2014-09" db="EMBL/GenBank/DDBJ databases">
        <title>Draft Genome Sequence of Draconibacterium sp. JN14CK-3.</title>
        <authorList>
            <person name="Dong C."/>
            <person name="Lai Q."/>
            <person name="Shao Z."/>
        </authorList>
    </citation>
    <scope>NUCLEOTIDE SEQUENCE [LARGE SCALE GENOMIC DNA]</scope>
    <source>
        <strain evidence="2 3">JN14CK-3</strain>
    </source>
</reference>
<accession>A0A0D8J867</accession>
<dbReference type="InterPro" id="IPR016181">
    <property type="entry name" value="Acyl_CoA_acyltransferase"/>
</dbReference>
<dbReference type="InterPro" id="IPR000182">
    <property type="entry name" value="GNAT_dom"/>
</dbReference>
<organism evidence="2 3">
    <name type="scientific">Draconibacterium sediminis</name>
    <dbReference type="NCBI Taxonomy" id="1544798"/>
    <lineage>
        <taxon>Bacteria</taxon>
        <taxon>Pseudomonadati</taxon>
        <taxon>Bacteroidota</taxon>
        <taxon>Bacteroidia</taxon>
        <taxon>Marinilabiliales</taxon>
        <taxon>Prolixibacteraceae</taxon>
        <taxon>Draconibacterium</taxon>
    </lineage>
</organism>
<dbReference type="EMBL" id="JRHC01000004">
    <property type="protein sequence ID" value="KJF43072.1"/>
    <property type="molecule type" value="Genomic_DNA"/>
</dbReference>
<keyword evidence="3" id="KW-1185">Reference proteome</keyword>
<dbReference type="OrthoDB" id="1118862at2"/>
<gene>
    <name evidence="2" type="ORF">LH29_16970</name>
</gene>
<dbReference type="PROSITE" id="PS51186">
    <property type="entry name" value="GNAT"/>
    <property type="match status" value="1"/>
</dbReference>
<dbReference type="AlphaFoldDB" id="A0A0D8J867"/>
<dbReference type="GO" id="GO:0016747">
    <property type="term" value="F:acyltransferase activity, transferring groups other than amino-acyl groups"/>
    <property type="evidence" value="ECO:0007669"/>
    <property type="project" value="InterPro"/>
</dbReference>
<evidence type="ECO:0000259" key="1">
    <source>
        <dbReference type="PROSITE" id="PS51186"/>
    </source>
</evidence>
<evidence type="ECO:0000313" key="2">
    <source>
        <dbReference type="EMBL" id="KJF43072.1"/>
    </source>
</evidence>
<name>A0A0D8J867_9BACT</name>
<evidence type="ECO:0000313" key="3">
    <source>
        <dbReference type="Proteomes" id="UP000032544"/>
    </source>
</evidence>
<dbReference type="RefSeq" id="WP_045031666.1">
    <property type="nucleotide sequence ID" value="NZ_JRHC01000004.1"/>
</dbReference>
<dbReference type="Gene3D" id="3.40.630.30">
    <property type="match status" value="1"/>
</dbReference>
<dbReference type="SUPFAM" id="SSF55729">
    <property type="entry name" value="Acyl-CoA N-acyltransferases (Nat)"/>
    <property type="match status" value="1"/>
</dbReference>
<sequence length="361" mass="42601">MTLQVKKIRLSELENFVNSKEFQNYEVIPISTIRAQSYLANPHGHPDDIVLYLGFTDNKLVAFRSIFADTLISEDQLIRFGWCSGSWVHEQHRRLGYSEQLLREAYNDWDKKLAFTNYAPNSEKLYLKTGLFQPIHQFEGARLYLYAKTTKLFQARINPVAAVLFKITDFFIELIVNVFGIFYKPKTNSTVLFSEIEKPDEACYQFIKSNPANSVFKRREAELKWIFEYPWLTQQKNDESSRYPFSSFSGNFYYRTVKVKRDNKLLGLFIFSVREGHLKTLYFNLTEDCTKEIAAFLKKYCLSNKIEHITIYKKELTDQLLSRKFPFLYAKRYGQKIYSTFQVSNKKQHTFQDGDGDLFFT</sequence>
<protein>
    <recommendedName>
        <fullName evidence="1">N-acetyltransferase domain-containing protein</fullName>
    </recommendedName>
</protein>
<feature type="domain" description="N-acetyltransferase" evidence="1">
    <location>
        <begin position="6"/>
        <end position="151"/>
    </location>
</feature>